<evidence type="ECO:0000313" key="3">
    <source>
        <dbReference type="Proteomes" id="UP001183648"/>
    </source>
</evidence>
<dbReference type="EMBL" id="JAVDYG010000001">
    <property type="protein sequence ID" value="MDR7360896.1"/>
    <property type="molecule type" value="Genomic_DNA"/>
</dbReference>
<evidence type="ECO:0000256" key="1">
    <source>
        <dbReference type="SAM" id="Phobius"/>
    </source>
</evidence>
<organism evidence="2 3">
    <name type="scientific">Nocardioides marmoribigeumensis</name>
    <dbReference type="NCBI Taxonomy" id="433649"/>
    <lineage>
        <taxon>Bacteria</taxon>
        <taxon>Bacillati</taxon>
        <taxon>Actinomycetota</taxon>
        <taxon>Actinomycetes</taxon>
        <taxon>Propionibacteriales</taxon>
        <taxon>Nocardioidaceae</taxon>
        <taxon>Nocardioides</taxon>
    </lineage>
</organism>
<accession>A0ABU2BRK1</accession>
<feature type="transmembrane region" description="Helical" evidence="1">
    <location>
        <begin position="50"/>
        <end position="68"/>
    </location>
</feature>
<keyword evidence="1" id="KW-1133">Transmembrane helix</keyword>
<name>A0ABU2BRK1_9ACTN</name>
<sequence length="280" mass="30050">MRGRFLDSLTLGPRRRRRAMMRQLRELDRLDAQAAWTGPPPSRRRAGGRLGTAVILLVVVALGLWSFLVRVMGYDVSVLGDAFRPGGNDEKSAGSYEFMATQPVNPRLPVTYSPCKEIVVVENDTIAPKGTDGIVEESLAEVGRLTGLRLRLAGTTGEQPVPDQARGERQPVLVAWTTPDRIPELEGDVAGLGGSTAVGGSFRSRYVSGQVALDAPQLGEILDRDGRAAVKAVVLHELGHLVGLGHTDDVTQLMHGENVGRTDFGIGDRTGLRAVGQGRC</sequence>
<gene>
    <name evidence="2" type="ORF">J2S63_000449</name>
</gene>
<dbReference type="GO" id="GO:0008233">
    <property type="term" value="F:peptidase activity"/>
    <property type="evidence" value="ECO:0007669"/>
    <property type="project" value="UniProtKB-KW"/>
</dbReference>
<dbReference type="InterPro" id="IPR024079">
    <property type="entry name" value="MetalloPept_cat_dom_sf"/>
</dbReference>
<dbReference type="RefSeq" id="WP_310298062.1">
    <property type="nucleotide sequence ID" value="NZ_BAAAPS010000002.1"/>
</dbReference>
<dbReference type="GO" id="GO:0006508">
    <property type="term" value="P:proteolysis"/>
    <property type="evidence" value="ECO:0007669"/>
    <property type="project" value="UniProtKB-KW"/>
</dbReference>
<evidence type="ECO:0000313" key="2">
    <source>
        <dbReference type="EMBL" id="MDR7360896.1"/>
    </source>
</evidence>
<keyword evidence="1" id="KW-0812">Transmembrane</keyword>
<dbReference type="Proteomes" id="UP001183648">
    <property type="component" value="Unassembled WGS sequence"/>
</dbReference>
<keyword evidence="2" id="KW-0378">Hydrolase</keyword>
<protein>
    <submittedName>
        <fullName evidence="2">Zn-dependent protease with chaperone function</fullName>
    </submittedName>
</protein>
<keyword evidence="1" id="KW-0472">Membrane</keyword>
<keyword evidence="3" id="KW-1185">Reference proteome</keyword>
<reference evidence="2 3" key="1">
    <citation type="submission" date="2023-07" db="EMBL/GenBank/DDBJ databases">
        <title>Sequencing the genomes of 1000 actinobacteria strains.</title>
        <authorList>
            <person name="Klenk H.-P."/>
        </authorList>
    </citation>
    <scope>NUCLEOTIDE SEQUENCE [LARGE SCALE GENOMIC DNA]</scope>
    <source>
        <strain evidence="2 3">DSM 19426</strain>
    </source>
</reference>
<proteinExistence type="predicted"/>
<dbReference type="SUPFAM" id="SSF55486">
    <property type="entry name" value="Metalloproteases ('zincins'), catalytic domain"/>
    <property type="match status" value="1"/>
</dbReference>
<comment type="caution">
    <text evidence="2">The sequence shown here is derived from an EMBL/GenBank/DDBJ whole genome shotgun (WGS) entry which is preliminary data.</text>
</comment>
<keyword evidence="2" id="KW-0645">Protease</keyword>
<dbReference type="Gene3D" id="3.40.390.10">
    <property type="entry name" value="Collagenase (Catalytic Domain)"/>
    <property type="match status" value="1"/>
</dbReference>